<name>A0A3P3W6N4_9FLAO</name>
<dbReference type="RefSeq" id="WP_125013439.1">
    <property type="nucleotide sequence ID" value="NZ_RQVR01000015.1"/>
</dbReference>
<evidence type="ECO:0000313" key="2">
    <source>
        <dbReference type="EMBL" id="RRJ89616.1"/>
    </source>
</evidence>
<dbReference type="PANTHER" id="PTHR10859:SF91">
    <property type="entry name" value="DOLICHYL-PHOSPHATE BETA-GLUCOSYLTRANSFERASE"/>
    <property type="match status" value="1"/>
</dbReference>
<dbReference type="PANTHER" id="PTHR10859">
    <property type="entry name" value="GLYCOSYL TRANSFERASE"/>
    <property type="match status" value="1"/>
</dbReference>
<dbReference type="GO" id="GO:0006487">
    <property type="term" value="P:protein N-linked glycosylation"/>
    <property type="evidence" value="ECO:0007669"/>
    <property type="project" value="TreeGrafter"/>
</dbReference>
<dbReference type="AlphaFoldDB" id="A0A3P3W6N4"/>
<protein>
    <submittedName>
        <fullName evidence="2">Glycosyltransferase</fullName>
    </submittedName>
</protein>
<comment type="caution">
    <text evidence="2">The sequence shown here is derived from an EMBL/GenBank/DDBJ whole genome shotgun (WGS) entry which is preliminary data.</text>
</comment>
<sequence length="241" mass="28019">MNKSLFIIPFYNEEKRIPRDEFMQSFSNFKEVDFLLVNDGSSDKTQSILNDFSNKFTNVKTLELTKNKGKAEAIRNGILNSQNLNYNYFGYLDADLSTPISEIIKLLEFSKRNSELKIVMGARIKLLGNNVIRSTKRHYLGRIFATIISKIILKTPVYDTQCGAKIIKSDIALFLFEKEFQTRWLFDVEMLLRLKQFGNLEVLVVEIPLATWIEKGDTKIKLKEILSFPLQLIQIYFQKHS</sequence>
<dbReference type="EMBL" id="RQVR01000015">
    <property type="protein sequence ID" value="RRJ89616.1"/>
    <property type="molecule type" value="Genomic_DNA"/>
</dbReference>
<dbReference type="InterPro" id="IPR001173">
    <property type="entry name" value="Glyco_trans_2-like"/>
</dbReference>
<keyword evidence="3" id="KW-1185">Reference proteome</keyword>
<proteinExistence type="predicted"/>
<organism evidence="2 3">
    <name type="scientific">Flavobacterium macacae</name>
    <dbReference type="NCBI Taxonomy" id="2488993"/>
    <lineage>
        <taxon>Bacteria</taxon>
        <taxon>Pseudomonadati</taxon>
        <taxon>Bacteroidota</taxon>
        <taxon>Flavobacteriia</taxon>
        <taxon>Flavobacteriales</taxon>
        <taxon>Flavobacteriaceae</taxon>
        <taxon>Flavobacterium</taxon>
    </lineage>
</organism>
<dbReference type="InterPro" id="IPR029044">
    <property type="entry name" value="Nucleotide-diphossugar_trans"/>
</dbReference>
<dbReference type="SUPFAM" id="SSF53448">
    <property type="entry name" value="Nucleotide-diphospho-sugar transferases"/>
    <property type="match status" value="1"/>
</dbReference>
<dbReference type="Pfam" id="PF00535">
    <property type="entry name" value="Glycos_transf_2"/>
    <property type="match status" value="1"/>
</dbReference>
<feature type="domain" description="Glycosyltransferase 2-like" evidence="1">
    <location>
        <begin position="6"/>
        <end position="153"/>
    </location>
</feature>
<dbReference type="Proteomes" id="UP000271937">
    <property type="component" value="Unassembled WGS sequence"/>
</dbReference>
<dbReference type="OrthoDB" id="952827at2"/>
<keyword evidence="2" id="KW-0808">Transferase</keyword>
<dbReference type="GO" id="GO:0016740">
    <property type="term" value="F:transferase activity"/>
    <property type="evidence" value="ECO:0007669"/>
    <property type="project" value="UniProtKB-KW"/>
</dbReference>
<evidence type="ECO:0000313" key="3">
    <source>
        <dbReference type="Proteomes" id="UP000271937"/>
    </source>
</evidence>
<reference evidence="2 3" key="1">
    <citation type="submission" date="2018-11" db="EMBL/GenBank/DDBJ databases">
        <title>Flavobacterium sp. nov., YIM 102600 draft genome.</title>
        <authorList>
            <person name="Li G."/>
            <person name="Jiang Y."/>
        </authorList>
    </citation>
    <scope>NUCLEOTIDE SEQUENCE [LARGE SCALE GENOMIC DNA]</scope>
    <source>
        <strain evidence="2 3">YIM 102600</strain>
    </source>
</reference>
<gene>
    <name evidence="2" type="ORF">EG849_12570</name>
</gene>
<evidence type="ECO:0000259" key="1">
    <source>
        <dbReference type="Pfam" id="PF00535"/>
    </source>
</evidence>
<dbReference type="Gene3D" id="3.90.550.10">
    <property type="entry name" value="Spore Coat Polysaccharide Biosynthesis Protein SpsA, Chain A"/>
    <property type="match status" value="1"/>
</dbReference>
<accession>A0A3P3W6N4</accession>